<dbReference type="Proteomes" id="UP000364988">
    <property type="component" value="Unassembled WGS sequence"/>
</dbReference>
<dbReference type="KEGG" id="lmok:CQ02_03670"/>
<gene>
    <name evidence="10" type="primary">flhA</name>
    <name evidence="57" type="synonym">flha</name>
    <name evidence="19" type="ORF">A8L61_15870</name>
    <name evidence="28" type="ORF">AB917_14845</name>
    <name evidence="8" type="ORF">ABZ57_02215</name>
    <name evidence="56" type="ORF">AJL21_10605</name>
    <name evidence="55" type="ORF">AJL21_15620</name>
    <name evidence="16" type="ORF">ART25_00255</name>
    <name evidence="9" type="ORF">ARY78_02755</name>
    <name evidence="23" type="ORF">B1N52_02990</name>
    <name evidence="22" type="ORF">B1S26_03055</name>
    <name evidence="24" type="ORF">B5K54_08685</name>
    <name evidence="20" type="ORF">BB997_01095</name>
    <name evidence="39" type="ORF">BCZ19_03020</name>
    <name evidence="21" type="ORF">BCZ21_02060</name>
    <name evidence="26" type="ORF">CA369_03165</name>
    <name evidence="25" type="ORF">CAV64_11230</name>
    <name evidence="29" type="ORF">CW845_10615</name>
    <name evidence="31" type="ORF">D4920_03100</name>
    <name evidence="30" type="ORF">D4B11_11300</name>
    <name evidence="32" type="ORF">D5N24_00410</name>
    <name evidence="34" type="ORF">D7104_01680</name>
    <name evidence="53" type="ORF">DCK61_02340</name>
    <name evidence="27" type="ORF">DCT16_01095</name>
    <name evidence="11" type="ORF">DQ70_01070</name>
    <name evidence="10" type="ORF">DU018_14425</name>
    <name evidence="57" type="ORF">DYZ80_00545</name>
    <name evidence="18" type="ORF">E1W56_01375</name>
    <name evidence="33" type="ORF">E5F58_03020</name>
    <name evidence="15" type="ORF">EX365_02800</name>
    <name evidence="14" type="ORF">EXZ73_12915</name>
    <name evidence="40" type="ORF">F6436_13555</name>
    <name evidence="41" type="ORF">F6515_13570</name>
    <name evidence="35" type="ORF">FA835_10105</name>
    <name evidence="37" type="ORF">FLQ97_14850</name>
    <name evidence="36" type="ORF">FLR03_01440</name>
    <name evidence="38" type="ORF">FNX40_02940</name>
    <name evidence="44" type="ORF">FV747_06230</name>
    <name evidence="45" type="ORF">G3O21_000916</name>
    <name evidence="46" type="ORF">GHH22_09150</name>
    <name evidence="51" type="ORF">GI949_15025</name>
    <name evidence="43" type="ORF">GJW51_02575</name>
    <name evidence="42" type="ORF">GQG13_01285</name>
    <name evidence="47" type="ORF">GYR60_13535</name>
    <name evidence="48" type="ORF">GYS09_00050</name>
    <name evidence="49" type="ORF">GYX23_02525</name>
    <name evidence="50" type="ORF">GYY14_02055</name>
    <name evidence="52" type="ORF">HQN34_000352</name>
    <name evidence="54" type="ORF">HZJ64_01930</name>
    <name evidence="12" type="ORF">QD52_02795</name>
    <name evidence="13" type="ORF">UI29_02820</name>
    <name evidence="17" type="ORF">Y261_14360</name>
</gene>
<dbReference type="EMBL" id="AAHZFN010000002">
    <property type="protein sequence ID" value="ECB9472338.1"/>
    <property type="molecule type" value="Genomic_DNA"/>
</dbReference>
<dbReference type="Proteomes" id="UP000530452">
    <property type="component" value="Unassembled WGS sequence"/>
</dbReference>
<dbReference type="EMBL" id="AACKDQ010000022">
    <property type="protein sequence ID" value="EAK9317458.1"/>
    <property type="molecule type" value="Genomic_DNA"/>
</dbReference>
<dbReference type="EMBL" id="AAASLB010000001">
    <property type="protein sequence ID" value="EAE4940698.1"/>
    <property type="molecule type" value="Genomic_DNA"/>
</dbReference>
<evidence type="ECO:0000313" key="54">
    <source>
        <dbReference type="EMBL" id="NYA00576.1"/>
    </source>
</evidence>
<evidence type="ECO:0000313" key="74">
    <source>
        <dbReference type="Proteomes" id="UP000403352"/>
    </source>
</evidence>
<dbReference type="InterPro" id="IPR042193">
    <property type="entry name" value="FHIPEP_3"/>
</dbReference>
<dbReference type="PIRSF" id="PIRSF005419">
    <property type="entry name" value="FlhA"/>
    <property type="match status" value="1"/>
</dbReference>
<dbReference type="GO" id="GO:0005886">
    <property type="term" value="C:plasma membrane"/>
    <property type="evidence" value="ECO:0007669"/>
    <property type="project" value="UniProtKB-SubCell"/>
</dbReference>
<dbReference type="EMBL" id="QXLS01000001">
    <property type="protein sequence ID" value="RKA11013.1"/>
    <property type="molecule type" value="Genomic_DNA"/>
</dbReference>
<accession>A0A0B8RBT0</accession>
<dbReference type="EMBL" id="AALGDA010000064">
    <property type="protein sequence ID" value="ECY9784015.1"/>
    <property type="molecule type" value="Genomic_DNA"/>
</dbReference>
<dbReference type="Proteomes" id="UP000365297">
    <property type="component" value="Unassembled WGS sequence"/>
</dbReference>
<dbReference type="EMBL" id="AAANYN010000024">
    <property type="protein sequence ID" value="EAD5775195.1"/>
    <property type="molecule type" value="Genomic_DNA"/>
</dbReference>
<protein>
    <submittedName>
        <fullName evidence="46">Flagellar biosynthesis protein FlhA</fullName>
    </submittedName>
    <submittedName>
        <fullName evidence="10">Flagellar type III secretion system protein FlhA</fullName>
    </submittedName>
</protein>
<evidence type="ECO:0000313" key="82">
    <source>
        <dbReference type="Proteomes" id="UP000478682"/>
    </source>
</evidence>
<evidence type="ECO:0000313" key="10">
    <source>
        <dbReference type="EMBL" id="EAC6549552.1"/>
    </source>
</evidence>
<dbReference type="EMBL" id="DAAJCS010000002">
    <property type="protein sequence ID" value="HAC0011867.1"/>
    <property type="molecule type" value="Genomic_DNA"/>
</dbReference>
<dbReference type="EMBL" id="AAAJKI010000056">
    <property type="protein sequence ID" value="EAC6549552.1"/>
    <property type="molecule type" value="Genomic_DNA"/>
</dbReference>
<reference evidence="55 102" key="1">
    <citation type="submission" date="2016-09" db="EMBL/GenBank/DDBJ databases">
        <title>100K Listeria isolates.</title>
        <authorList>
            <person name="Chen P."/>
            <person name="Weimer B.C."/>
            <person name="Kong N."/>
            <person name="Huang B."/>
        </authorList>
    </citation>
    <scope>NUCLEOTIDE SEQUENCE [LARGE SCALE GENOMIC DNA]</scope>
    <source>
        <strain evidence="55 102">BCW_2383</strain>
    </source>
</reference>
<evidence type="ECO:0000313" key="59">
    <source>
        <dbReference type="Proteomes" id="UP000331186"/>
    </source>
</evidence>
<dbReference type="EMBL" id="AACJYH010000001">
    <property type="protein sequence ID" value="EAK8896401.1"/>
    <property type="molecule type" value="Genomic_DNA"/>
</dbReference>
<evidence type="ECO:0000313" key="27">
    <source>
        <dbReference type="EMBL" id="EAG6167979.1"/>
    </source>
</evidence>
<dbReference type="EMBL" id="AABBHO010000022">
    <property type="protein sequence ID" value="EAG2997366.1"/>
    <property type="molecule type" value="Genomic_DNA"/>
</dbReference>
<evidence type="ECO:0000313" key="33">
    <source>
        <dbReference type="EMBL" id="EAH4240970.1"/>
    </source>
</evidence>
<dbReference type="Proteomes" id="UP000843503">
    <property type="component" value="Unassembled WGS sequence"/>
</dbReference>
<reference evidence="75 86" key="7">
    <citation type="submission" date="2019-04" db="EMBL/GenBank/DDBJ databases">
        <authorList>
            <consortium name="GenomeTrakr network: Whole genome sequencing for foodborne pathogen traceback"/>
        </authorList>
    </citation>
    <scope>NUCLEOTIDE SEQUENCE [LARGE SCALE GENOMIC DNA]</scope>
    <source>
        <strain evidence="28 95">CFSAN004300</strain>
        <strain evidence="29 86">CFSAN072474</strain>
        <strain evidence="40 67">FLAG-55987</strain>
        <strain evidence="35 75">PHLUSALM00088</strain>
    </source>
</reference>
<dbReference type="EMBL" id="AANEHK010000004">
    <property type="protein sequence ID" value="EDO0985597.1"/>
    <property type="molecule type" value="Genomic_DNA"/>
</dbReference>
<evidence type="ECO:0000313" key="98">
    <source>
        <dbReference type="Proteomes" id="UP000840197"/>
    </source>
</evidence>
<evidence type="ECO:0000313" key="23">
    <source>
        <dbReference type="EMBL" id="EAG2514114.1"/>
    </source>
</evidence>
<dbReference type="EMBL" id="AABAWE010000001">
    <property type="protein sequence ID" value="EAG2086029.1"/>
    <property type="molecule type" value="Genomic_DNA"/>
</dbReference>
<evidence type="ECO:0000313" key="17">
    <source>
        <dbReference type="EMBL" id="EAE2355518.1"/>
    </source>
</evidence>
<dbReference type="EMBL" id="AALAQH010000001">
    <property type="protein sequence ID" value="ECX6923627.1"/>
    <property type="molecule type" value="Genomic_DNA"/>
</dbReference>
<dbReference type="Proteomes" id="UP000403352">
    <property type="component" value="Unassembled WGS sequence"/>
</dbReference>
<dbReference type="EMBL" id="DAAJZA010000018">
    <property type="protein sequence ID" value="HAC1756283.1"/>
    <property type="molecule type" value="Genomic_DNA"/>
</dbReference>
<dbReference type="Proteomes" id="UP000489121">
    <property type="component" value="Unassembled WGS sequence"/>
</dbReference>
<keyword evidence="10" id="KW-0969">Cilium</keyword>
<evidence type="ECO:0000313" key="16">
    <source>
        <dbReference type="EMBL" id="EAE1337353.1"/>
    </source>
</evidence>
<dbReference type="Gene3D" id="1.10.8.540">
    <property type="entry name" value="FHIPEP family, domain 3"/>
    <property type="match status" value="1"/>
</dbReference>
<dbReference type="Gene3D" id="3.40.30.60">
    <property type="entry name" value="FHIPEP family, domain 1"/>
    <property type="match status" value="1"/>
</dbReference>
<evidence type="ECO:0000313" key="60">
    <source>
        <dbReference type="Proteomes" id="UP000336166"/>
    </source>
</evidence>
<evidence type="ECO:0000313" key="36">
    <source>
        <dbReference type="EMBL" id="ECB9472338.1"/>
    </source>
</evidence>
<evidence type="ECO:0000256" key="1">
    <source>
        <dbReference type="ARBA" id="ARBA00004651"/>
    </source>
</evidence>
<dbReference type="EMBL" id="DAAIHR010000016">
    <property type="protein sequence ID" value="HAB8399547.1"/>
    <property type="molecule type" value="Genomic_DNA"/>
</dbReference>
<evidence type="ECO:0000313" key="81">
    <source>
        <dbReference type="Proteomes" id="UP000467536"/>
    </source>
</evidence>
<keyword evidence="6 7" id="KW-0472">Membrane</keyword>
<evidence type="ECO:0000313" key="45">
    <source>
        <dbReference type="EMBL" id="EDP8513516.1"/>
    </source>
</evidence>
<dbReference type="Proteomes" id="UP000345329">
    <property type="component" value="Unassembled WGS sequence"/>
</dbReference>
<evidence type="ECO:0000313" key="75">
    <source>
        <dbReference type="Proteomes" id="UP000410967"/>
    </source>
</evidence>
<reference evidence="60 62" key="5">
    <citation type="submission" date="2018-06" db="EMBL/GenBank/DDBJ databases">
        <authorList>
            <consortium name="PulseNet: The National Subtyping Network for Foodborne Disease Surveillance"/>
            <person name="Tarr C.L."/>
            <person name="Trees E."/>
            <person name="Katz L.S."/>
            <person name="Carleton-Romer H.A."/>
            <person name="Stroika S."/>
            <person name="Kucerova Z."/>
            <person name="Roache K.F."/>
            <person name="Sabol A.L."/>
            <person name="Besser J."/>
            <person name="Gerner-Smidt P."/>
        </authorList>
    </citation>
    <scope>NUCLEOTIDE SEQUENCE [LARGE SCALE GENOMIC DNA]</scope>
    <source>
        <strain evidence="8 62">2015L-6227</strain>
        <strain evidence="17 60">PNUSAL000134</strain>
        <strain evidence="19 66">PNUSAL002180</strain>
        <strain evidence="20 82">PNUSAL002298</strain>
        <strain evidence="34 65">PNUSAL004402</strain>
        <strain evidence="41 85">PNUSAL005692</strain>
    </source>
</reference>
<evidence type="ECO:0000313" key="20">
    <source>
        <dbReference type="EMBL" id="EAG1892199.1"/>
    </source>
</evidence>
<evidence type="ECO:0000313" key="53">
    <source>
        <dbReference type="EMBL" id="KAA9453315.1"/>
    </source>
</evidence>
<dbReference type="Proteomes" id="UP000533021">
    <property type="component" value="Unassembled WGS sequence"/>
</dbReference>
<dbReference type="PANTHER" id="PTHR30161:SF1">
    <property type="entry name" value="FLAGELLAR BIOSYNTHESIS PROTEIN FLHA-RELATED"/>
    <property type="match status" value="1"/>
</dbReference>
<evidence type="ECO:0000313" key="50">
    <source>
        <dbReference type="EMBL" id="HAC0274146.1"/>
    </source>
</evidence>
<evidence type="ECO:0000313" key="90">
    <source>
        <dbReference type="Proteomes" id="UP000530452"/>
    </source>
</evidence>
<reference evidence="53 79" key="4">
    <citation type="submission" date="2018-04" db="EMBL/GenBank/DDBJ databases">
        <title>Genome Analysis of a Prevalent Clone of Listeria monocytogenes Sequence Type 87 in China.</title>
        <authorList>
            <person name="Wang Y."/>
        </authorList>
    </citation>
    <scope>NUCLEOTIDE SEQUENCE [LARGE SCALE GENOMIC DNA]</scope>
    <source>
        <strain evidence="53 79">ICDC_LM1523</strain>
    </source>
</reference>
<evidence type="ECO:0000313" key="94">
    <source>
        <dbReference type="Proteomes" id="UP000546397"/>
    </source>
</evidence>
<evidence type="ECO:0000313" key="96">
    <source>
        <dbReference type="Proteomes" id="UP000549379"/>
    </source>
</evidence>
<evidence type="ECO:0000313" key="55">
    <source>
        <dbReference type="EMBL" id="OET47909.1"/>
    </source>
</evidence>
<evidence type="ECO:0000313" key="100">
    <source>
        <dbReference type="Proteomes" id="UP000843775"/>
    </source>
</evidence>
<dbReference type="Proteomes" id="UP000478682">
    <property type="component" value="Unassembled WGS sequence"/>
</dbReference>
<dbReference type="Proteomes" id="UP000527632">
    <property type="component" value="Unassembled WGS sequence"/>
</dbReference>
<dbReference type="EMBL" id="AAAJWF010000001">
    <property type="protein sequence ID" value="EAC7479272.1"/>
    <property type="molecule type" value="Genomic_DNA"/>
</dbReference>
<dbReference type="Proteomes" id="UP000548278">
    <property type="component" value="Unassembled WGS sequence"/>
</dbReference>
<dbReference type="OMA" id="RIRDNMQ"/>
<evidence type="ECO:0000313" key="29">
    <source>
        <dbReference type="EMBL" id="EAG9387937.1"/>
    </source>
</evidence>
<proteinExistence type="inferred from homology"/>
<evidence type="ECO:0000313" key="42">
    <source>
        <dbReference type="EMBL" id="EDN7713751.1"/>
    </source>
</evidence>
<evidence type="ECO:0000313" key="24">
    <source>
        <dbReference type="EMBL" id="EAG2997366.1"/>
    </source>
</evidence>
<evidence type="ECO:0000313" key="79">
    <source>
        <dbReference type="Proteomes" id="UP000460224"/>
    </source>
</evidence>
<comment type="subcellular location">
    <subcellularLocation>
        <location evidence="1">Cell membrane</location>
        <topology evidence="1">Multi-pass membrane protein</topology>
    </subcellularLocation>
</comment>
<dbReference type="Proteomes" id="UP000549379">
    <property type="component" value="Unassembled WGS sequence"/>
</dbReference>
<dbReference type="EMBL" id="AABFVG010000002">
    <property type="protein sequence ID" value="EAH2281049.1"/>
    <property type="molecule type" value="Genomic_DNA"/>
</dbReference>
<evidence type="ECO:0000313" key="43">
    <source>
        <dbReference type="EMBL" id="EDN9835548.1"/>
    </source>
</evidence>
<evidence type="ECO:0000313" key="47">
    <source>
        <dbReference type="EMBL" id="HAB8399547.1"/>
    </source>
</evidence>
<dbReference type="Proteomes" id="UP000843775">
    <property type="component" value="Unassembled WGS sequence"/>
</dbReference>
<dbReference type="Proteomes" id="UP000840039">
    <property type="component" value="Unassembled WGS sequence"/>
</dbReference>
<dbReference type="Proteomes" id="UP000368512">
    <property type="component" value="Unassembled WGS sequence"/>
</dbReference>
<evidence type="ECO:0000313" key="63">
    <source>
        <dbReference type="Proteomes" id="UP000344343"/>
    </source>
</evidence>
<dbReference type="EMBL" id="JACAVN010000001">
    <property type="protein sequence ID" value="NYA00576.1"/>
    <property type="molecule type" value="Genomic_DNA"/>
</dbReference>
<evidence type="ECO:0000313" key="9">
    <source>
        <dbReference type="EMBL" id="EAC5549349.1"/>
    </source>
</evidence>
<dbReference type="EMBL" id="MJTJ01000023">
    <property type="protein sequence ID" value="OET47909.1"/>
    <property type="molecule type" value="Genomic_DNA"/>
</dbReference>
<evidence type="ECO:0000313" key="73">
    <source>
        <dbReference type="Proteomes" id="UP000398321"/>
    </source>
</evidence>
<dbReference type="EMBL" id="AANPAU010000002">
    <property type="protein sequence ID" value="EDP8513516.1"/>
    <property type="molecule type" value="Genomic_DNA"/>
</dbReference>
<evidence type="ECO:0000313" key="26">
    <source>
        <dbReference type="EMBL" id="EAG4461278.1"/>
    </source>
</evidence>
<evidence type="ECO:0000313" key="92">
    <source>
        <dbReference type="Proteomes" id="UP000540117"/>
    </source>
</evidence>
<dbReference type="Proteomes" id="UP000393182">
    <property type="component" value="Unassembled WGS sequence"/>
</dbReference>
<dbReference type="Proteomes" id="UP000460224">
    <property type="component" value="Unassembled WGS sequence"/>
</dbReference>
<evidence type="ECO:0000256" key="2">
    <source>
        <dbReference type="ARBA" id="ARBA00008835"/>
    </source>
</evidence>
<evidence type="ECO:0000313" key="93">
    <source>
        <dbReference type="Proteomes" id="UP000544530"/>
    </source>
</evidence>
<dbReference type="Proteomes" id="UP000540117">
    <property type="component" value="Unassembled WGS sequence"/>
</dbReference>
<feature type="transmembrane region" description="Helical" evidence="7">
    <location>
        <begin position="191"/>
        <end position="213"/>
    </location>
</feature>
<name>A0A0B8RBT0_LISMN</name>
<dbReference type="Proteomes" id="UP000389283">
    <property type="component" value="Unassembled WGS sequence"/>
</dbReference>
<dbReference type="EMBL" id="DAAIJL010000001">
    <property type="protein sequence ID" value="HAB8555676.1"/>
    <property type="molecule type" value="Genomic_DNA"/>
</dbReference>
<feature type="transmembrane region" description="Helical" evidence="7">
    <location>
        <begin position="233"/>
        <end position="254"/>
    </location>
</feature>
<reference evidence="90 91" key="8">
    <citation type="submission" date="2019-04" db="EMBL/GenBank/DDBJ databases">
        <authorList>
            <person name="Ashton P.M."/>
            <person name="Dallman T."/>
            <person name="Nair S."/>
            <person name="De Pinna E."/>
            <person name="Peters T."/>
            <person name="Grant K."/>
        </authorList>
    </citation>
    <scope>NUCLEOTIDE SEQUENCE [LARGE SCALE GENOMIC DNA]</scope>
    <source>
        <strain evidence="31 91">282333</strain>
        <strain evidence="32 90">282352</strain>
        <strain evidence="30 94">289003</strain>
        <strain evidence="44 81">788324</strain>
        <strain evidence="18">RL15000286</strain>
    </source>
</reference>
<dbReference type="Proteomes" id="UP000467536">
    <property type="component" value="Unassembled WGS sequence"/>
</dbReference>
<feature type="transmembrane region" description="Helical" evidence="7">
    <location>
        <begin position="62"/>
        <end position="85"/>
    </location>
</feature>
<evidence type="ECO:0000313" key="38">
    <source>
        <dbReference type="EMBL" id="ECC1555760.1"/>
    </source>
</evidence>
<dbReference type="EMBL" id="AABGUK010000001">
    <property type="protein sequence ID" value="EAH4240970.1"/>
    <property type="molecule type" value="Genomic_DNA"/>
</dbReference>
<evidence type="ECO:0000313" key="25">
    <source>
        <dbReference type="EMBL" id="EAG4331809.1"/>
    </source>
</evidence>
<dbReference type="Proteomes" id="UP000379076">
    <property type="component" value="Unassembled WGS sequence"/>
</dbReference>
<dbReference type="Proteomes" id="UP000522199">
    <property type="component" value="Unassembled WGS sequence"/>
</dbReference>
<dbReference type="Proteomes" id="UP000410967">
    <property type="component" value="Unassembled WGS sequence"/>
</dbReference>
<dbReference type="EMBL" id="AAAMZD010000001">
    <property type="protein sequence ID" value="EAD3791705.1"/>
    <property type="molecule type" value="Genomic_DNA"/>
</dbReference>
<dbReference type="Proteomes" id="UP000331186">
    <property type="component" value="Unassembled WGS sequence"/>
</dbReference>
<dbReference type="Pfam" id="PF00771">
    <property type="entry name" value="FHIPEP"/>
    <property type="match status" value="1"/>
</dbReference>
<reference evidence="98 99" key="3">
    <citation type="journal article" date="2018" name="Genome Biol.">
        <title>SKESA: strategic k-mer extension for scrupulous assemblies.</title>
        <authorList>
            <person name="Souvorov A."/>
            <person name="Agarwala R."/>
            <person name="Lipman D.J."/>
        </authorList>
    </citation>
    <scope>NUCLEOTIDE SEQUENCE [LARGE SCALE GENOMIC DNA]</scope>
    <source>
        <strain evidence="46">09CEB371LM</strain>
        <strain evidence="52">2017-325981-023-01</strain>
        <strain evidence="48 101">CFIAFB20100120</strain>
        <strain evidence="47 98">CFIAFB20130012</strain>
        <strain evidence="50">CFIAFB20170037</strain>
        <strain evidence="49 99">CFIAFB20170045</strain>
        <strain evidence="51 100">DMG1500109</strain>
    </source>
</reference>
<dbReference type="Proteomes" id="UP000566721">
    <property type="component" value="Unassembled WGS sequence"/>
</dbReference>
<keyword evidence="10" id="KW-0966">Cell projection</keyword>
<dbReference type="Proteomes" id="UP000339309">
    <property type="component" value="Unassembled WGS sequence"/>
</dbReference>
<evidence type="ECO:0000313" key="84">
    <source>
        <dbReference type="Proteomes" id="UP000481141"/>
    </source>
</evidence>
<evidence type="ECO:0000313" key="72">
    <source>
        <dbReference type="Proteomes" id="UP000389283"/>
    </source>
</evidence>
<dbReference type="Proteomes" id="UP000272537">
    <property type="component" value="Unassembled WGS sequence"/>
</dbReference>
<dbReference type="Proteomes" id="UP000842809">
    <property type="component" value="Unassembled WGS sequence"/>
</dbReference>
<dbReference type="EMBL" id="DAAJFY010000001">
    <property type="protein sequence ID" value="HAC0274146.1"/>
    <property type="molecule type" value="Genomic_DNA"/>
</dbReference>
<evidence type="ECO:0000313" key="57">
    <source>
        <dbReference type="EMBL" id="RKA11013.1"/>
    </source>
</evidence>
<evidence type="ECO:0000256" key="5">
    <source>
        <dbReference type="ARBA" id="ARBA00022989"/>
    </source>
</evidence>
<evidence type="ECO:0000313" key="85">
    <source>
        <dbReference type="Proteomes" id="UP000489121"/>
    </source>
</evidence>
<dbReference type="EMBL" id="AABCVX010000001">
    <property type="protein sequence ID" value="EAG6167979.1"/>
    <property type="molecule type" value="Genomic_DNA"/>
</dbReference>
<dbReference type="EMBL" id="AANDSR010000001">
    <property type="protein sequence ID" value="EDN9835548.1"/>
    <property type="molecule type" value="Genomic_DNA"/>
</dbReference>
<dbReference type="Proteomes" id="UP000350032">
    <property type="component" value="Unassembled WGS sequence"/>
</dbReference>
<evidence type="ECO:0000313" key="52">
    <source>
        <dbReference type="EMBL" id="HAJ9592186.1"/>
    </source>
</evidence>
<evidence type="ECO:0000313" key="71">
    <source>
        <dbReference type="Proteomes" id="UP000379076"/>
    </source>
</evidence>
<evidence type="ECO:0000256" key="7">
    <source>
        <dbReference type="SAM" id="Phobius"/>
    </source>
</evidence>
<evidence type="ECO:0000313" key="97">
    <source>
        <dbReference type="Proteomes" id="UP000566721"/>
    </source>
</evidence>
<evidence type="ECO:0000313" key="30">
    <source>
        <dbReference type="EMBL" id="EAG9520359.1"/>
    </source>
</evidence>
<dbReference type="Proteomes" id="UP000337746">
    <property type="component" value="Unassembled WGS sequence"/>
</dbReference>
<dbReference type="EMBL" id="AABBAW010000001">
    <property type="protein sequence ID" value="EAG2514114.1"/>
    <property type="molecule type" value="Genomic_DNA"/>
</dbReference>
<feature type="transmembrane region" description="Helical" evidence="7">
    <location>
        <begin position="97"/>
        <end position="119"/>
    </location>
</feature>
<evidence type="ECO:0000313" key="67">
    <source>
        <dbReference type="Proteomes" id="UP000364988"/>
    </source>
</evidence>
<dbReference type="PRINTS" id="PR00949">
    <property type="entry name" value="TYPE3IMAPROT"/>
</dbReference>
<evidence type="ECO:0000313" key="69">
    <source>
        <dbReference type="Proteomes" id="UP000368512"/>
    </source>
</evidence>
<evidence type="ECO:0000313" key="12">
    <source>
        <dbReference type="EMBL" id="EAD1184007.1"/>
    </source>
</evidence>
<dbReference type="Proteomes" id="UP000478704">
    <property type="component" value="Unassembled WGS sequence"/>
</dbReference>
<comment type="caution">
    <text evidence="10">The sequence shown here is derived from an EMBL/GenBank/DDBJ whole genome shotgun (WGS) entry which is preliminary data.</text>
</comment>
<dbReference type="Proteomes" id="UP000455569">
    <property type="component" value="Unassembled WGS sequence"/>
</dbReference>
<evidence type="ECO:0000313" key="68">
    <source>
        <dbReference type="Proteomes" id="UP000365297"/>
    </source>
</evidence>
<dbReference type="Proteomes" id="UP000546397">
    <property type="component" value="Unassembled WGS sequence"/>
</dbReference>
<dbReference type="Proteomes" id="UP000525850">
    <property type="component" value="Unassembled WGS sequence"/>
</dbReference>
<reference evidence="57 58" key="2">
    <citation type="journal article" date="2018" name="BMC Genomics">
        <title>Genes significantly associated with lineage II food isolates of Listeria monocytogenes.</title>
        <authorList>
            <person name="Pirone-Davies C."/>
            <person name="Chen Y."/>
            <person name="Pightling A."/>
            <person name="Ryan G."/>
            <person name="Wang Y."/>
            <person name="Yao K."/>
            <person name="Hoffmann M."/>
            <person name="Allard M.W."/>
        </authorList>
    </citation>
    <scope>NUCLEOTIDE SEQUENCE [LARGE SCALE GENOMIC DNA]</scope>
    <source>
        <strain evidence="57 58">PNUSAL000550</strain>
    </source>
</reference>
<evidence type="ECO:0000313" key="8">
    <source>
        <dbReference type="EMBL" id="EAC4551294.1"/>
    </source>
</evidence>
<dbReference type="Proteomes" id="UP000398321">
    <property type="component" value="Unassembled WGS sequence"/>
</dbReference>
<dbReference type="EMBL" id="AABGHY010000001">
    <property type="protein sequence ID" value="EAH3292845.1"/>
    <property type="molecule type" value="Genomic_DNA"/>
</dbReference>
<dbReference type="Proteomes" id="UP000336166">
    <property type="component" value="Unassembled WGS sequence"/>
</dbReference>
<dbReference type="EMBL" id="AAAREG010000019">
    <property type="protein sequence ID" value="EAE2355518.1"/>
    <property type="molecule type" value="Genomic_DNA"/>
</dbReference>
<evidence type="ECO:0000313" key="65">
    <source>
        <dbReference type="Proteomes" id="UP000350032"/>
    </source>
</evidence>
<dbReference type="Proteomes" id="UP000376505">
    <property type="component" value="Unassembled WGS sequence"/>
</dbReference>
<dbReference type="GO" id="GO:0009306">
    <property type="term" value="P:protein secretion"/>
    <property type="evidence" value="ECO:0007669"/>
    <property type="project" value="InterPro"/>
</dbReference>
<evidence type="ECO:0000313" key="32">
    <source>
        <dbReference type="EMBL" id="EAH3292845.1"/>
    </source>
</evidence>
<dbReference type="EMBL" id="AABDGJ010000017">
    <property type="protein sequence ID" value="EAG6991866.1"/>
    <property type="molecule type" value="Genomic_DNA"/>
</dbReference>
<evidence type="ECO:0000313" key="80">
    <source>
        <dbReference type="Proteomes" id="UP000467347"/>
    </source>
</evidence>
<evidence type="ECO:0000313" key="35">
    <source>
        <dbReference type="EMBL" id="EAK9317458.1"/>
    </source>
</evidence>
<evidence type="ECO:0000313" key="91">
    <source>
        <dbReference type="Proteomes" id="UP000533021"/>
    </source>
</evidence>
<dbReference type="EMBL" id="AABEKY010000005">
    <property type="protein sequence ID" value="EAG9387937.1"/>
    <property type="molecule type" value="Genomic_DNA"/>
</dbReference>
<evidence type="ECO:0000313" key="66">
    <source>
        <dbReference type="Proteomes" id="UP000358545"/>
    </source>
</evidence>
<evidence type="ECO:0000313" key="21">
    <source>
        <dbReference type="EMBL" id="EAG2086029.1"/>
    </source>
</evidence>
<evidence type="ECO:0000313" key="78">
    <source>
        <dbReference type="Proteomes" id="UP000455569"/>
    </source>
</evidence>
<dbReference type="Proteomes" id="UP000852906">
    <property type="component" value="Unassembled WGS sequence"/>
</dbReference>
<dbReference type="EMBL" id="AABBYJ010000006">
    <property type="protein sequence ID" value="EAG4331809.1"/>
    <property type="molecule type" value="Genomic_DNA"/>
</dbReference>
<evidence type="ECO:0000313" key="88">
    <source>
        <dbReference type="Proteomes" id="UP000527632"/>
    </source>
</evidence>
<evidence type="ECO:0000313" key="76">
    <source>
        <dbReference type="Proteomes" id="UP000423131"/>
    </source>
</evidence>
<evidence type="ECO:0000313" key="64">
    <source>
        <dbReference type="Proteomes" id="UP000345329"/>
    </source>
</evidence>
<evidence type="ECO:0000256" key="6">
    <source>
        <dbReference type="ARBA" id="ARBA00023136"/>
    </source>
</evidence>
<dbReference type="Proteomes" id="UP000481141">
    <property type="component" value="Unassembled WGS sequence"/>
</dbReference>
<sequence>MGNLGAIKKYFAILIAVSFVIALIVPLPPFVLDLVLVTILAFSVLVYMRATSIKDWNELKSFPSLLLLMGIFRVSINISTTRAILTTGDPGQVIKQFGNFVIGSNFVVGIVIFIILIVFQFIVANGSSRTAEVAARFTLDALPGKQMAIDADLNQRLITEPEAKEKRAYLNMETEFYGAMDGAGKFVKGDVLFTVLLAVVNIVFGLIVGMVQGGLSFGEAAVKYTELTIGDGIVSQIGSLLMAMSAGVIVTRVFDGSDDNVAVGIFKELMQNSVVVYTLAAMFILMGVFSPLPTIPFVGIGVVLGIIGYRTQFNLKKKEQLELEKEMELIQSETSSAEAEHNQAFGAAREKFPVVVELGLNIAALVKQKMNGETAKDKVVLMRKSILQDLGIGVPGINFKDNTSFQPRGKYEIKVKGVAVASGVLKAGHLLALKTPGVMMDLDAEPTKDPIFGEDGYWILPGELEDAQMKNYQVLEPLSILITHLDVVLRKNLHELLMRQQIKDLIDGLADENQILIDEIKKKEIDYSLIQGVLRQLLKEGISVRDLPTIVEGIIDGQTIYPNDLDGITAFVRERISKVICEQAKNQDGKIYALLLQDSIEMDTEIVNTPYYGYALNWALDKELPIIQKVRDTVNKAQLTGREPVILTRRKDFRFGFVRVLERYQLDVPVLSISELSPETEVEQIALIEPT</sequence>
<dbReference type="EMBL" id="QDAY01000001">
    <property type="protein sequence ID" value="KAA9453315.1"/>
    <property type="molecule type" value="Genomic_DNA"/>
</dbReference>
<evidence type="ECO:0000313" key="18">
    <source>
        <dbReference type="EMBL" id="EAE4940698.1"/>
    </source>
</evidence>
<reference evidence="59 63" key="6">
    <citation type="submission" date="2019-02" db="EMBL/GenBank/DDBJ databases">
        <authorList>
            <consortium name="GenomeTrakr: Next Generation Sequencing Network for Food Pathogen Tracability"/>
        </authorList>
    </citation>
    <scope>NUCLEOTIDE SEQUENCE [LARGE SCALE GENOMIC DNA]</scope>
    <source>
        <strain evidence="24 96">10B02965A-1</strain>
        <strain evidence="11 69">CFSAN008042</strain>
        <strain evidence="26 89">CFSAN063727</strain>
        <strain evidence="42 78">CFSAN102901</strain>
        <strain evidence="16 71">FDA00006494</strain>
        <strain evidence="9 68">FDA00007096</strain>
        <strain evidence="12 74">FDA00008584</strain>
        <strain evidence="22">FDA00011243</strain>
        <strain evidence="10 59">FDA00013332</strain>
        <strain evidence="15 63">FDA00013853</strain>
        <strain evidence="36 76">FDA00014336</strain>
        <strain evidence="38 72">FDA00014370</strain>
        <strain evidence="37 73">FDA00014392</strain>
        <strain evidence="45">FDA00015054</strain>
        <strain evidence="25 92">FDA1005580-S054-001</strain>
        <strain evidence="83">FDA1090798-S029-001</strain>
        <strain evidence="84">FDA956581-098-004</strain>
        <strain evidence="23 87">FDA960927-006-004</strain>
        <strain evidence="27 97">FLAG-38921</strain>
        <strain evidence="39 77">FLAG-51482A</strain>
        <strain evidence="21 61">FLAG-54356</strain>
        <strain evidence="14 70">FSIS31901579</strain>
        <strain evidence="33 88">LS1344</strain>
        <strain evidence="43 80">OSF101448</strain>
        <strain evidence="13 64">VA-WGS-00405</strain>
    </source>
</reference>
<dbReference type="EMBL" id="AAALRN010000001">
    <property type="protein sequence ID" value="EAD1184007.1"/>
    <property type="molecule type" value="Genomic_DNA"/>
</dbReference>
<dbReference type="Proteomes" id="UP000358545">
    <property type="component" value="Unassembled WGS sequence"/>
</dbReference>
<dbReference type="EMBL" id="AAAIXK010000001">
    <property type="protein sequence ID" value="EAC5549349.1"/>
    <property type="molecule type" value="Genomic_DNA"/>
</dbReference>
<dbReference type="Proteomes" id="UP000544530">
    <property type="component" value="Unassembled WGS sequence"/>
</dbReference>
<evidence type="ECO:0000313" key="37">
    <source>
        <dbReference type="EMBL" id="ECB9514997.1"/>
    </source>
</evidence>
<dbReference type="EMBL" id="AALEDS010000018">
    <property type="protein sequence ID" value="ECY6545363.1"/>
    <property type="molecule type" value="Genomic_DNA"/>
</dbReference>
<evidence type="ECO:0000313" key="34">
    <source>
        <dbReference type="EMBL" id="EAK8896401.1"/>
    </source>
</evidence>
<evidence type="ECO:0000313" key="44">
    <source>
        <dbReference type="EMBL" id="EDO0985597.1"/>
    </source>
</evidence>
<dbReference type="Proteomes" id="UP000844415">
    <property type="component" value="Unassembled WGS sequence"/>
</dbReference>
<dbReference type="EMBL" id="DAAEEB010000005">
    <property type="protein sequence ID" value="HAA8053322.1"/>
    <property type="molecule type" value="Genomic_DNA"/>
</dbReference>
<dbReference type="Proteomes" id="UP000427828">
    <property type="component" value="Unassembled WGS sequence"/>
</dbReference>
<dbReference type="PANTHER" id="PTHR30161">
    <property type="entry name" value="FLAGELLAR EXPORT PROTEIN, MEMBRANE FLHA SUBUNIT-RELATED"/>
    <property type="match status" value="1"/>
</dbReference>
<evidence type="ECO:0000313" key="48">
    <source>
        <dbReference type="EMBL" id="HAB8555676.1"/>
    </source>
</evidence>
<keyword evidence="3" id="KW-1003">Cell membrane</keyword>
<dbReference type="EMBL" id="AAANYR010000001">
    <property type="protein sequence ID" value="EAD5785488.1"/>
    <property type="molecule type" value="Genomic_DNA"/>
</dbReference>
<keyword evidence="5 7" id="KW-1133">Transmembrane helix</keyword>
<evidence type="ECO:0000256" key="4">
    <source>
        <dbReference type="ARBA" id="ARBA00022692"/>
    </source>
</evidence>
<dbReference type="GO" id="GO:0044780">
    <property type="term" value="P:bacterial-type flagellum assembly"/>
    <property type="evidence" value="ECO:0007669"/>
    <property type="project" value="TreeGrafter"/>
</dbReference>
<evidence type="ECO:0000313" key="22">
    <source>
        <dbReference type="EMBL" id="EAG2244378.1"/>
    </source>
</evidence>
<dbReference type="InterPro" id="IPR042194">
    <property type="entry name" value="FHIPEP_1"/>
</dbReference>
<dbReference type="AlphaFoldDB" id="A0A0B8RBT0"/>
<dbReference type="EMBL" id="AAAIKW010000001">
    <property type="protein sequence ID" value="EAC4551294.1"/>
    <property type="molecule type" value="Genomic_DNA"/>
</dbReference>
<evidence type="ECO:0000313" key="101">
    <source>
        <dbReference type="Proteomes" id="UP000844415"/>
    </source>
</evidence>
<evidence type="ECO:0000313" key="61">
    <source>
        <dbReference type="Proteomes" id="UP000337746"/>
    </source>
</evidence>
<evidence type="ECO:0000313" key="99">
    <source>
        <dbReference type="Proteomes" id="UP000841146"/>
    </source>
</evidence>
<dbReference type="EMBL" id="AABAGT010000039">
    <property type="protein sequence ID" value="EAG0868750.1"/>
    <property type="molecule type" value="Genomic_DNA"/>
</dbReference>
<evidence type="ECO:0000256" key="3">
    <source>
        <dbReference type="ARBA" id="ARBA00022475"/>
    </source>
</evidence>
<dbReference type="EMBL" id="DABJAN010000001">
    <property type="protein sequence ID" value="HAJ9592186.1"/>
    <property type="molecule type" value="Genomic_DNA"/>
</dbReference>
<dbReference type="EMBL" id="AABEMN010000016">
    <property type="protein sequence ID" value="EAG9520359.1"/>
    <property type="molecule type" value="Genomic_DNA"/>
</dbReference>
<evidence type="ECO:0000313" key="95">
    <source>
        <dbReference type="Proteomes" id="UP000548278"/>
    </source>
</evidence>
<dbReference type="Gene3D" id="3.40.50.12790">
    <property type="entry name" value="FHIPEP family, domain 4"/>
    <property type="match status" value="1"/>
</dbReference>
<evidence type="ECO:0000313" key="58">
    <source>
        <dbReference type="Proteomes" id="UP000272537"/>
    </source>
</evidence>
<reference evidence="54 93" key="10">
    <citation type="submission" date="2020-06" db="EMBL/GenBank/DDBJ databases">
        <title>Two Listeria outbreaks in Switzerland in 2018 and 2020.</title>
        <authorList>
            <person name="Stevens M.J.A."/>
            <person name="Bloemberg G."/>
            <person name="Nusch-Inderbinnen M."/>
            <person name="Stephan R."/>
        </authorList>
    </citation>
    <scope>NUCLEOTIDE SEQUENCE [LARGE SCALE GENOMIC DNA]</scope>
    <source>
        <strain evidence="54 93">N18-0707</strain>
    </source>
</reference>
<evidence type="ECO:0000313" key="19">
    <source>
        <dbReference type="EMBL" id="EAG0868750.1"/>
    </source>
</evidence>
<dbReference type="EMBL" id="AABAYG010000001">
    <property type="protein sequence ID" value="EAG2244378.1"/>
    <property type="molecule type" value="Genomic_DNA"/>
</dbReference>
<evidence type="ECO:0000313" key="49">
    <source>
        <dbReference type="EMBL" id="HAC0011867.1"/>
    </source>
</evidence>
<evidence type="ECO:0000313" key="28">
    <source>
        <dbReference type="EMBL" id="EAG6991866.1"/>
    </source>
</evidence>
<dbReference type="InterPro" id="IPR042196">
    <property type="entry name" value="FHIPEP_4"/>
</dbReference>
<dbReference type="EMBL" id="AAHZFY010000051">
    <property type="protein sequence ID" value="ECB9514997.1"/>
    <property type="molecule type" value="Genomic_DNA"/>
</dbReference>
<evidence type="ECO:0000313" key="41">
    <source>
        <dbReference type="EMBL" id="ECY9784015.1"/>
    </source>
</evidence>
<evidence type="ECO:0000313" key="77">
    <source>
        <dbReference type="Proteomes" id="UP000427828"/>
    </source>
</evidence>
<dbReference type="Proteomes" id="UP000467347">
    <property type="component" value="Unassembled WGS sequence"/>
</dbReference>
<evidence type="ECO:0000313" key="15">
    <source>
        <dbReference type="EMBL" id="EAD5785488.1"/>
    </source>
</evidence>
<keyword evidence="4 7" id="KW-0812">Transmembrane</keyword>
<evidence type="ECO:0000313" key="56">
    <source>
        <dbReference type="EMBL" id="OET48712.1"/>
    </source>
</evidence>
<dbReference type="EMBL" id="AAAQQZ010000001">
    <property type="protein sequence ID" value="EAE1337353.1"/>
    <property type="molecule type" value="Genomic_DNA"/>
</dbReference>
<feature type="transmembrane region" description="Helical" evidence="7">
    <location>
        <begin position="274"/>
        <end position="307"/>
    </location>
</feature>
<dbReference type="InterPro" id="IPR001712">
    <property type="entry name" value="T3SS_FHIPEP"/>
</dbReference>
<evidence type="ECO:0000313" key="11">
    <source>
        <dbReference type="EMBL" id="EAC7479272.1"/>
    </source>
</evidence>
<dbReference type="RefSeq" id="WP_003724418.1">
    <property type="nucleotide sequence ID" value="NC_021824.1"/>
</dbReference>
<evidence type="ECO:0000313" key="89">
    <source>
        <dbReference type="Proteomes" id="UP000528151"/>
    </source>
</evidence>
<evidence type="ECO:0000313" key="70">
    <source>
        <dbReference type="Proteomes" id="UP000376505"/>
    </source>
</evidence>
<evidence type="ECO:0000313" key="102">
    <source>
        <dbReference type="Proteomes" id="UP000852906"/>
    </source>
</evidence>
<evidence type="ECO:0000313" key="86">
    <source>
        <dbReference type="Proteomes" id="UP000522199"/>
    </source>
</evidence>
<dbReference type="Proteomes" id="UP000841146">
    <property type="component" value="Unassembled WGS sequence"/>
</dbReference>
<keyword evidence="10" id="KW-0282">Flagellum</keyword>
<evidence type="ECO:0000313" key="62">
    <source>
        <dbReference type="Proteomes" id="UP000339309"/>
    </source>
</evidence>
<dbReference type="KEGG" id="lmv:Y193_12330"/>
<dbReference type="Proteomes" id="UP000528151">
    <property type="component" value="Unassembled WGS sequence"/>
</dbReference>
<dbReference type="EMBL" id="AAIAJJ010000002">
    <property type="protein sequence ID" value="ECC1555760.1"/>
    <property type="molecule type" value="Genomic_DNA"/>
</dbReference>
<dbReference type="EMBL" id="AABATR010000001">
    <property type="protein sequence ID" value="EAG1892199.1"/>
    <property type="molecule type" value="Genomic_DNA"/>
</dbReference>
<evidence type="ECO:0000313" key="14">
    <source>
        <dbReference type="EMBL" id="EAD5775195.1"/>
    </source>
</evidence>
<dbReference type="Proteomes" id="UP000344343">
    <property type="component" value="Unassembled WGS sequence"/>
</dbReference>
<dbReference type="EMBL" id="AANCRK010000001">
    <property type="protein sequence ID" value="EDN7713751.1"/>
    <property type="molecule type" value="Genomic_DNA"/>
</dbReference>
<evidence type="ECO:0000313" key="46">
    <source>
        <dbReference type="EMBL" id="HAA8053322.1"/>
    </source>
</evidence>
<reference evidence="47" key="9">
    <citation type="submission" date="2020-01" db="EMBL/GenBank/DDBJ databases">
        <authorList>
            <consortium name="NCBI Pathogen Detection Project"/>
        </authorList>
    </citation>
    <scope>NUCLEOTIDE SEQUENCE</scope>
    <source>
        <strain evidence="46">09CEB371LM</strain>
        <strain evidence="52">2017-325981-023-01</strain>
        <strain evidence="48">CFIAFB20100120</strain>
        <strain evidence="47">CFIAFB20130012</strain>
        <strain evidence="50">CFIAFB20170037</strain>
        <strain evidence="49">CFIAFB20170045</strain>
        <strain evidence="51">DMG1500109</strain>
    </source>
</reference>
<evidence type="ECO:0000313" key="39">
    <source>
        <dbReference type="EMBL" id="ECX6923627.1"/>
    </source>
</evidence>
<evidence type="ECO:0000313" key="40">
    <source>
        <dbReference type="EMBL" id="ECY6545363.1"/>
    </source>
</evidence>
<evidence type="ECO:0000313" key="83">
    <source>
        <dbReference type="Proteomes" id="UP000478704"/>
    </source>
</evidence>
<comment type="similarity">
    <text evidence="2">Belongs to the FHIPEP (flagella/HR/invasion proteins export pore) family.</text>
</comment>
<dbReference type="Proteomes" id="UP000840197">
    <property type="component" value="Unassembled WGS sequence"/>
</dbReference>
<evidence type="ECO:0000313" key="13">
    <source>
        <dbReference type="EMBL" id="EAD3791705.1"/>
    </source>
</evidence>
<dbReference type="EMBL" id="MJTJ01000019">
    <property type="protein sequence ID" value="OET48712.1"/>
    <property type="molecule type" value="Genomic_DNA"/>
</dbReference>
<evidence type="ECO:0000313" key="51">
    <source>
        <dbReference type="EMBL" id="HAC1756283.1"/>
    </source>
</evidence>
<feature type="transmembrane region" description="Helical" evidence="7">
    <location>
        <begin position="7"/>
        <end position="25"/>
    </location>
</feature>
<dbReference type="EMBL" id="AABBZO010000002">
    <property type="protein sequence ID" value="EAG4461278.1"/>
    <property type="molecule type" value="Genomic_DNA"/>
</dbReference>
<dbReference type="Proteomes" id="UP000423131">
    <property type="component" value="Unassembled WGS sequence"/>
</dbReference>
<evidence type="ECO:0000313" key="87">
    <source>
        <dbReference type="Proteomes" id="UP000525850"/>
    </source>
</evidence>
<evidence type="ECO:0000313" key="31">
    <source>
        <dbReference type="EMBL" id="EAH2281049.1"/>
    </source>
</evidence>
<organism evidence="10 59">
    <name type="scientific">Listeria monocytogenes</name>
    <dbReference type="NCBI Taxonomy" id="1639"/>
    <lineage>
        <taxon>Bacteria</taxon>
        <taxon>Bacillati</taxon>
        <taxon>Bacillota</taxon>
        <taxon>Bacilli</taxon>
        <taxon>Bacillales</taxon>
        <taxon>Listeriaceae</taxon>
        <taxon>Listeria</taxon>
    </lineage>
</organism>